<feature type="domain" description="Translocation and assembly module TamB C-terminal" evidence="5">
    <location>
        <begin position="1193"/>
        <end position="1522"/>
    </location>
</feature>
<dbReference type="EMBL" id="JAEHHL010000002">
    <property type="protein sequence ID" value="MBK0398905.1"/>
    <property type="molecule type" value="Genomic_DNA"/>
</dbReference>
<dbReference type="PANTHER" id="PTHR36985:SF1">
    <property type="entry name" value="TRANSLOCATION AND ASSEMBLY MODULE SUBUNIT TAMB"/>
    <property type="match status" value="1"/>
</dbReference>
<gene>
    <name evidence="6" type="ORF">H0I76_06870</name>
</gene>
<dbReference type="PANTHER" id="PTHR36985">
    <property type="entry name" value="TRANSLOCATION AND ASSEMBLY MODULE SUBUNIT TAMB"/>
    <property type="match status" value="1"/>
</dbReference>
<evidence type="ECO:0000259" key="5">
    <source>
        <dbReference type="Pfam" id="PF04357"/>
    </source>
</evidence>
<evidence type="ECO:0000256" key="1">
    <source>
        <dbReference type="ARBA" id="ARBA00004167"/>
    </source>
</evidence>
<evidence type="ECO:0000313" key="7">
    <source>
        <dbReference type="Proteomes" id="UP000655420"/>
    </source>
</evidence>
<dbReference type="GO" id="GO:0005886">
    <property type="term" value="C:plasma membrane"/>
    <property type="evidence" value="ECO:0007669"/>
    <property type="project" value="InterPro"/>
</dbReference>
<name>A0A8J7M653_9RHOB</name>
<dbReference type="GO" id="GO:0009306">
    <property type="term" value="P:protein secretion"/>
    <property type="evidence" value="ECO:0007669"/>
    <property type="project" value="InterPro"/>
</dbReference>
<dbReference type="Pfam" id="PF04357">
    <property type="entry name" value="TamB"/>
    <property type="match status" value="1"/>
</dbReference>
<evidence type="ECO:0000256" key="2">
    <source>
        <dbReference type="ARBA" id="ARBA00022692"/>
    </source>
</evidence>
<dbReference type="Proteomes" id="UP000655420">
    <property type="component" value="Unassembled WGS sequence"/>
</dbReference>
<dbReference type="RefSeq" id="WP_200608618.1">
    <property type="nucleotide sequence ID" value="NZ_JAEHHL010000002.1"/>
</dbReference>
<reference evidence="6" key="1">
    <citation type="submission" date="2020-12" db="EMBL/GenBank/DDBJ databases">
        <title>Bacterial taxonomy.</title>
        <authorList>
            <person name="Pan X."/>
        </authorList>
    </citation>
    <scope>NUCLEOTIDE SEQUENCE</scope>
    <source>
        <strain evidence="6">M0105</strain>
    </source>
</reference>
<dbReference type="InterPro" id="IPR007452">
    <property type="entry name" value="TamB_C"/>
</dbReference>
<keyword evidence="7" id="KW-1185">Reference proteome</keyword>
<evidence type="ECO:0000313" key="6">
    <source>
        <dbReference type="EMBL" id="MBK0398905.1"/>
    </source>
</evidence>
<keyword evidence="4" id="KW-0472">Membrane</keyword>
<protein>
    <submittedName>
        <fullName evidence="6">Translocation/assembly module TamB</fullName>
    </submittedName>
</protein>
<proteinExistence type="predicted"/>
<accession>A0A8J7M653</accession>
<comment type="subcellular location">
    <subcellularLocation>
        <location evidence="1">Membrane</location>
        <topology evidence="1">Single-pass membrane protein</topology>
    </subcellularLocation>
</comment>
<keyword evidence="3" id="KW-1133">Transmembrane helix</keyword>
<evidence type="ECO:0000256" key="4">
    <source>
        <dbReference type="ARBA" id="ARBA00023136"/>
    </source>
</evidence>
<evidence type="ECO:0000256" key="3">
    <source>
        <dbReference type="ARBA" id="ARBA00022989"/>
    </source>
</evidence>
<keyword evidence="2" id="KW-0812">Transmembrane</keyword>
<dbReference type="GO" id="GO:0097347">
    <property type="term" value="C:TAM protein secretion complex"/>
    <property type="evidence" value="ECO:0007669"/>
    <property type="project" value="TreeGrafter"/>
</dbReference>
<organism evidence="6 7">
    <name type="scientific">Thermohalobaculum xanthum</name>
    <dbReference type="NCBI Taxonomy" id="2753746"/>
    <lineage>
        <taxon>Bacteria</taxon>
        <taxon>Pseudomonadati</taxon>
        <taxon>Pseudomonadota</taxon>
        <taxon>Alphaproteobacteria</taxon>
        <taxon>Rhodobacterales</taxon>
        <taxon>Paracoccaceae</taxon>
        <taxon>Thermohalobaculum</taxon>
    </lineage>
</organism>
<comment type="caution">
    <text evidence="6">The sequence shown here is derived from an EMBL/GenBank/DDBJ whole genome shotgun (WGS) entry which is preliminary data.</text>
</comment>
<sequence>MRARPLIVILLSACLLAGGPALAQFSLLGLKNSLVQFALERISVPGELEITAQGVEQPEDGTTALVGIALADAQGVWMRIGSLSLRWNARRILRGELDIESLVAADVEVLRRPGATPEVKEDATPKSDRGLFEWPRAPLTVLLREMRLDRVKVAEGVIAGQSLAFDATGNLRDEGDEQALRLELHRTDAIAGRILIDYLRTFQANTLRLDLTAEEAAGGIMAELASFPETSASRVVVTADGPLTDWQMSLDATAEQVFDLDGRAVVEATGRLLVDGEFALVPGSAISPEVASVLGERAELAFRVAEAEDGSGLIRVERGSLTSPHLALNAAGTYEKPTGAVDLEVKLRGEAGLAVLADGVDFRGFGFDGRVAGVIPSDVTAEGKLGLEGLRTEPADVGLASLGTSVKVAGERIDFDVNGAVSGLRLDRLTPDLLGETDLRAAGSFDQGVLSLDDLVLGSPLITLEARGRADTGAGNAALDYALDAPRLGPVAAAYDVAASGGLEVSGRVAGPFEAIGIDGFARLSDLVFEGEGYGAVTLDHDVTIVSPPAPPSGGKAPEGSVEGRVAVTADGSRFGPAEIATRFHLAGQSLALEDMTATAMGLTAAGAVDVALDTTLAQGGVTLSIPDLGTLAPLTEQAAGERLAGALDGQVRLSAPARRQDAELDLELARFAGFEAEVARVAIAGMLRDALGAPAADVTLTVEDARHPQGSLGQGTVEAALADLTGTPGGRVSFALEDIAALGAVTLARFDGTADLADLSGDPSVATSFEASGFTAEGAAVQSLTGQAEVSGLNTTPAGRLETKATGIAASGVEVASAQLAATLDADGTLDAQLEAPGVAAEGLAAQTAKVTARVANALSDAPVLDIRADVARIEAEALTLAPVSATVKGPLAALELAADAAGEAATGRGDPKPVSLRLRAGADVAGPEITAQVREARAALGEAVVELRAPLAIRVSDGTTRLEGIDLALPGGGLGGTLGIYPAGMGGALTLAMDDFDALAQALAALDTKLPLAEGQLDARAEFDTRAGSARADVTLSARDVHFDKAVADIGALGLDAAARWDGRRADAEIELSGPFGDPVRVTAALPLRPSGGPVPMVPEGAPMDGTLKWQGRLGDLWALVPVPDHILDGDLTLDITLAGPVANPAIGGSVALSGGQYQNLETGTILTNLTMGSQLDGEGGIVLELSARDGAKGRVDSRIELDAKTIDATLTAREAILVRRDDVRAQISADITARGPLTGPAVKGTVTVDRAEVRLVDTTPPSVADLGEVYYKGDPIPEPEDPVGQNISLDVRVEAPGNVFVRGRGLDSEWRIGLDVGGSAARPLIVGSIDRIRGRLDLLGRDFNLETGEVRFTGGRKIDPILDVKLAHERDGFIGRIEVTGPASDLDISFTSDPVVPEEEVLPRTLFGRSRQSLSPTEALQLANALATLMSGSGGFVDRLRGAVGIDVLRIDEDGDGDGASVTVGKNVADGVFVGAKQPLDGGSATIQVEVDVFGDFTVDGEVSQDNGSSIGINWRKDF</sequence>